<keyword evidence="3" id="KW-1185">Reference proteome</keyword>
<proteinExistence type="predicted"/>
<name>A0A849KDM3_9BURK</name>
<gene>
    <name evidence="2" type="ORF">HK415_11080</name>
</gene>
<evidence type="ECO:0000313" key="2">
    <source>
        <dbReference type="EMBL" id="NNU43576.1"/>
    </source>
</evidence>
<evidence type="ECO:0000256" key="1">
    <source>
        <dbReference type="SAM" id="MobiDB-lite"/>
    </source>
</evidence>
<dbReference type="RefSeq" id="WP_171558979.1">
    <property type="nucleotide sequence ID" value="NZ_JABFCS010000001.1"/>
</dbReference>
<sequence length="243" mass="26264">MTDNYTAPALSFDGEEILTLEFEDEILRSNEHPVDEATATEPLDEAVVPFEDEITLVTEVARNEGQATERPEVTLQPGVFSGQFVTGDEPVLDETPDAAAGTEVADPAGTTEAVVPRQIIEPIEVVERPGSEKTDETEQSNTSTGFDDGRIILRHQGSDIRRTRSIVLTSLANTGKVFEQGGSMVTLKTDSVTGEVTPGALNSAQLVLAVDEAVAWERFDSRKQEFVRTAPRSRSAAPCCART</sequence>
<organism evidence="2 3">
    <name type="scientific">Ramlibacter montanisoli</name>
    <dbReference type="NCBI Taxonomy" id="2732512"/>
    <lineage>
        <taxon>Bacteria</taxon>
        <taxon>Pseudomonadati</taxon>
        <taxon>Pseudomonadota</taxon>
        <taxon>Betaproteobacteria</taxon>
        <taxon>Burkholderiales</taxon>
        <taxon>Comamonadaceae</taxon>
        <taxon>Ramlibacter</taxon>
    </lineage>
</organism>
<dbReference type="EMBL" id="JABFCS010000001">
    <property type="protein sequence ID" value="NNU43576.1"/>
    <property type="molecule type" value="Genomic_DNA"/>
</dbReference>
<protein>
    <submittedName>
        <fullName evidence="2">Uncharacterized protein</fullName>
    </submittedName>
</protein>
<reference evidence="2 3" key="1">
    <citation type="submission" date="2020-05" db="EMBL/GenBank/DDBJ databases">
        <authorList>
            <person name="Khan S.A."/>
            <person name="Jeon C.O."/>
            <person name="Chun B.H."/>
        </authorList>
    </citation>
    <scope>NUCLEOTIDE SEQUENCE [LARGE SCALE GENOMIC DNA]</scope>
    <source>
        <strain evidence="2 3">B156</strain>
    </source>
</reference>
<comment type="caution">
    <text evidence="2">The sequence shown here is derived from an EMBL/GenBank/DDBJ whole genome shotgun (WGS) entry which is preliminary data.</text>
</comment>
<accession>A0A849KDM3</accession>
<reference evidence="2 3" key="2">
    <citation type="submission" date="2020-06" db="EMBL/GenBank/DDBJ databases">
        <title>Ramlibacter rhizophilus sp. nov., isolated from rhizosphere soil of national flower Mugunghwa from South Korea.</title>
        <authorList>
            <person name="Zheng-Fei Y."/>
            <person name="Huan T."/>
        </authorList>
    </citation>
    <scope>NUCLEOTIDE SEQUENCE [LARGE SCALE GENOMIC DNA]</scope>
    <source>
        <strain evidence="2 3">B156</strain>
    </source>
</reference>
<dbReference type="AlphaFoldDB" id="A0A849KDM3"/>
<dbReference type="Proteomes" id="UP000552954">
    <property type="component" value="Unassembled WGS sequence"/>
</dbReference>
<evidence type="ECO:0000313" key="3">
    <source>
        <dbReference type="Proteomes" id="UP000552954"/>
    </source>
</evidence>
<feature type="region of interest" description="Disordered" evidence="1">
    <location>
        <begin position="128"/>
        <end position="148"/>
    </location>
</feature>